<protein>
    <submittedName>
        <fullName evidence="1">Uncharacterized protein</fullName>
    </submittedName>
</protein>
<organism evidence="1 2">
    <name type="scientific">Stygiolobus caldivivus</name>
    <dbReference type="NCBI Taxonomy" id="2824673"/>
    <lineage>
        <taxon>Archaea</taxon>
        <taxon>Thermoproteota</taxon>
        <taxon>Thermoprotei</taxon>
        <taxon>Sulfolobales</taxon>
        <taxon>Sulfolobaceae</taxon>
        <taxon>Stygiolobus</taxon>
    </lineage>
</organism>
<sequence>MPQVEIPFVKVNDTYLPLLKAKMGDAPSSIESI</sequence>
<proteinExistence type="predicted"/>
<dbReference type="KEGG" id="csty:KN1_20350"/>
<accession>A0A8D5ZG87</accession>
<dbReference type="AlphaFoldDB" id="A0A8D5ZG87"/>
<dbReference type="EMBL" id="AP024597">
    <property type="protein sequence ID" value="BCU70738.1"/>
    <property type="molecule type" value="Genomic_DNA"/>
</dbReference>
<evidence type="ECO:0000313" key="1">
    <source>
        <dbReference type="EMBL" id="BCU70738.1"/>
    </source>
</evidence>
<dbReference type="Proteomes" id="UP000825123">
    <property type="component" value="Chromosome"/>
</dbReference>
<name>A0A8D5ZG87_9CREN</name>
<reference evidence="1 2" key="1">
    <citation type="submission" date="2021-04" db="EMBL/GenBank/DDBJ databases">
        <title>Complete genome sequence of Stygiolobus sp. KN-1.</title>
        <authorList>
            <person name="Nakamura K."/>
            <person name="Sakai H."/>
            <person name="Kurosawa N."/>
        </authorList>
    </citation>
    <scope>NUCLEOTIDE SEQUENCE [LARGE SCALE GENOMIC DNA]</scope>
    <source>
        <strain evidence="1 2">KN-1</strain>
    </source>
</reference>
<keyword evidence="2" id="KW-1185">Reference proteome</keyword>
<evidence type="ECO:0000313" key="2">
    <source>
        <dbReference type="Proteomes" id="UP000825123"/>
    </source>
</evidence>
<gene>
    <name evidence="1" type="ORF">KN1_20350</name>
</gene>